<dbReference type="SUPFAM" id="SSF52047">
    <property type="entry name" value="RNI-like"/>
    <property type="match status" value="1"/>
</dbReference>
<evidence type="ECO:0000313" key="1">
    <source>
        <dbReference type="EMBL" id="KAL3499941.1"/>
    </source>
</evidence>
<protein>
    <submittedName>
        <fullName evidence="1">Uncharacterized protein</fullName>
    </submittedName>
</protein>
<dbReference type="InterPro" id="IPR032675">
    <property type="entry name" value="LRR_dom_sf"/>
</dbReference>
<proteinExistence type="predicted"/>
<dbReference type="EMBL" id="JBJUIK010000016">
    <property type="protein sequence ID" value="KAL3499941.1"/>
    <property type="molecule type" value="Genomic_DNA"/>
</dbReference>
<evidence type="ECO:0000313" key="2">
    <source>
        <dbReference type="Proteomes" id="UP001630127"/>
    </source>
</evidence>
<dbReference type="Gene3D" id="3.80.10.10">
    <property type="entry name" value="Ribonuclease Inhibitor"/>
    <property type="match status" value="1"/>
</dbReference>
<dbReference type="Proteomes" id="UP001630127">
    <property type="component" value="Unassembled WGS sequence"/>
</dbReference>
<dbReference type="AlphaFoldDB" id="A0ABD2XX12"/>
<organism evidence="1 2">
    <name type="scientific">Cinchona calisaya</name>
    <dbReference type="NCBI Taxonomy" id="153742"/>
    <lineage>
        <taxon>Eukaryota</taxon>
        <taxon>Viridiplantae</taxon>
        <taxon>Streptophyta</taxon>
        <taxon>Embryophyta</taxon>
        <taxon>Tracheophyta</taxon>
        <taxon>Spermatophyta</taxon>
        <taxon>Magnoliopsida</taxon>
        <taxon>eudicotyledons</taxon>
        <taxon>Gunneridae</taxon>
        <taxon>Pentapetalae</taxon>
        <taxon>asterids</taxon>
        <taxon>lamiids</taxon>
        <taxon>Gentianales</taxon>
        <taxon>Rubiaceae</taxon>
        <taxon>Cinchonoideae</taxon>
        <taxon>Cinchoneae</taxon>
        <taxon>Cinchona</taxon>
    </lineage>
</organism>
<reference evidence="1 2" key="1">
    <citation type="submission" date="2024-11" db="EMBL/GenBank/DDBJ databases">
        <title>A near-complete genome assembly of Cinchona calisaya.</title>
        <authorList>
            <person name="Lian D.C."/>
            <person name="Zhao X.W."/>
            <person name="Wei L."/>
        </authorList>
    </citation>
    <scope>NUCLEOTIDE SEQUENCE [LARGE SCALE GENOMIC DNA]</scope>
    <source>
        <tissue evidence="1">Nenye</tissue>
    </source>
</reference>
<keyword evidence="2" id="KW-1185">Reference proteome</keyword>
<sequence>MIRWNHFNILPNLVLLYLEEHCYEGEALHFKAGGFCKLKGLLISDLDKLKWIIVEKGSMEMLEDFSIFDCKSMMDLPSGIEYLSSLWSIQLSNTSDELMRKLQQHQDANIENEKCLGLKGDGVKSEQVPKIIRVILNSWRNDEFIVETTEYYVMKDFNRE</sequence>
<gene>
    <name evidence="1" type="ORF">ACH5RR_039034</name>
</gene>
<accession>A0ABD2XX12</accession>
<comment type="caution">
    <text evidence="1">The sequence shown here is derived from an EMBL/GenBank/DDBJ whole genome shotgun (WGS) entry which is preliminary data.</text>
</comment>
<name>A0ABD2XX12_9GENT</name>